<dbReference type="GO" id="GO:0004373">
    <property type="term" value="F:alpha-1,4-glucan glucosyltransferase (UDP-glucose donor) activity"/>
    <property type="evidence" value="ECO:0007669"/>
    <property type="project" value="InterPro"/>
</dbReference>
<keyword evidence="7 11" id="KW-0328">Glycosyltransferase</keyword>
<evidence type="ECO:0000256" key="11">
    <source>
        <dbReference type="HAMAP-Rule" id="MF_00484"/>
    </source>
</evidence>
<dbReference type="HAMAP" id="MF_00484">
    <property type="entry name" value="Glycogen_synth"/>
    <property type="match status" value="1"/>
</dbReference>
<dbReference type="PANTHER" id="PTHR46083:SF1">
    <property type="entry name" value="GLYCOGEN SYNTHASE 2-RELATED"/>
    <property type="match status" value="1"/>
</dbReference>
<dbReference type="InterPro" id="IPR011835">
    <property type="entry name" value="GS/SS"/>
</dbReference>
<dbReference type="SUPFAM" id="SSF53756">
    <property type="entry name" value="UDP-Glycosyltransferase/glycogen phosphorylase"/>
    <property type="match status" value="1"/>
</dbReference>
<evidence type="ECO:0000313" key="14">
    <source>
        <dbReference type="EMBL" id="MBK1644761.1"/>
    </source>
</evidence>
<dbReference type="PANTHER" id="PTHR46083">
    <property type="match status" value="1"/>
</dbReference>
<name>A0A9X0WHE2_9GAMM</name>
<dbReference type="NCBIfam" id="NF001905">
    <property type="entry name" value="PRK00654.2-4"/>
    <property type="match status" value="1"/>
</dbReference>
<keyword evidence="9 11" id="KW-0320">Glycogen biosynthesis</keyword>
<comment type="catalytic activity">
    <reaction evidence="1 11">
        <text>[(1-&gt;4)-alpha-D-glucosyl](n) + ADP-alpha-D-glucose = [(1-&gt;4)-alpha-D-glucosyl](n+1) + ADP + H(+)</text>
        <dbReference type="Rhea" id="RHEA:18189"/>
        <dbReference type="Rhea" id="RHEA-COMP:9584"/>
        <dbReference type="Rhea" id="RHEA-COMP:9587"/>
        <dbReference type="ChEBI" id="CHEBI:15378"/>
        <dbReference type="ChEBI" id="CHEBI:15444"/>
        <dbReference type="ChEBI" id="CHEBI:57498"/>
        <dbReference type="ChEBI" id="CHEBI:456216"/>
        <dbReference type="EC" id="2.4.1.21"/>
    </reaction>
</comment>
<evidence type="ECO:0000256" key="5">
    <source>
        <dbReference type="ARBA" id="ARBA00012588"/>
    </source>
</evidence>
<dbReference type="CDD" id="cd03791">
    <property type="entry name" value="GT5_Glycogen_synthase_DULL1-like"/>
    <property type="match status" value="1"/>
</dbReference>
<evidence type="ECO:0000256" key="2">
    <source>
        <dbReference type="ARBA" id="ARBA00002764"/>
    </source>
</evidence>
<evidence type="ECO:0000256" key="4">
    <source>
        <dbReference type="ARBA" id="ARBA00010281"/>
    </source>
</evidence>
<evidence type="ECO:0000256" key="10">
    <source>
        <dbReference type="ARBA" id="ARBA00031722"/>
    </source>
</evidence>
<evidence type="ECO:0000256" key="8">
    <source>
        <dbReference type="ARBA" id="ARBA00022679"/>
    </source>
</evidence>
<keyword evidence="8 11" id="KW-0808">Transferase</keyword>
<comment type="caution">
    <text evidence="14">The sequence shown here is derived from an EMBL/GenBank/DDBJ whole genome shotgun (WGS) entry which is preliminary data.</text>
</comment>
<feature type="binding site" evidence="11">
    <location>
        <position position="15"/>
    </location>
    <ligand>
        <name>ADP-alpha-D-glucose</name>
        <dbReference type="ChEBI" id="CHEBI:57498"/>
    </ligand>
</feature>
<evidence type="ECO:0000259" key="12">
    <source>
        <dbReference type="Pfam" id="PF00534"/>
    </source>
</evidence>
<dbReference type="GO" id="GO:0005978">
    <property type="term" value="P:glycogen biosynthetic process"/>
    <property type="evidence" value="ECO:0007669"/>
    <property type="project" value="UniProtKB-UniRule"/>
</dbReference>
<dbReference type="InterPro" id="IPR013534">
    <property type="entry name" value="Starch_synth_cat_dom"/>
</dbReference>
<comment type="similarity">
    <text evidence="4 11">Belongs to the glycosyltransferase 1 family. Bacterial/plant glycogen synthase subfamily.</text>
</comment>
<comment type="function">
    <text evidence="2 11">Synthesizes alpha-1,4-glucan chains using ADP-glucose.</text>
</comment>
<feature type="domain" description="Starch synthase catalytic" evidence="13">
    <location>
        <begin position="2"/>
        <end position="242"/>
    </location>
</feature>
<dbReference type="Gene3D" id="3.40.50.2000">
    <property type="entry name" value="Glycogen Phosphorylase B"/>
    <property type="match status" value="2"/>
</dbReference>
<feature type="domain" description="Glycosyl transferase family 1" evidence="12">
    <location>
        <begin position="297"/>
        <end position="451"/>
    </location>
</feature>
<dbReference type="GO" id="GO:0009011">
    <property type="term" value="F:alpha-1,4-glucan glucosyltransferase (ADP-glucose donor) activity"/>
    <property type="evidence" value="ECO:0007669"/>
    <property type="project" value="UniProtKB-UniRule"/>
</dbReference>
<gene>
    <name evidence="11" type="primary">glgA</name>
    <name evidence="14" type="ORF">CKO25_08885</name>
</gene>
<proteinExistence type="inferred from homology"/>
<keyword evidence="15" id="KW-1185">Reference proteome</keyword>
<dbReference type="AlphaFoldDB" id="A0A9X0WHE2"/>
<protein>
    <recommendedName>
        <fullName evidence="6 11">Glycogen synthase</fullName>
        <ecNumber evidence="5 11">2.4.1.21</ecNumber>
    </recommendedName>
    <alternativeName>
        <fullName evidence="10 11">Starch [bacterial glycogen] synthase</fullName>
    </alternativeName>
</protein>
<evidence type="ECO:0000256" key="6">
    <source>
        <dbReference type="ARBA" id="ARBA00019935"/>
    </source>
</evidence>
<accession>A0A9X0WHE2</accession>
<evidence type="ECO:0000256" key="9">
    <source>
        <dbReference type="ARBA" id="ARBA00023056"/>
    </source>
</evidence>
<dbReference type="EC" id="2.4.1.21" evidence="5 11"/>
<dbReference type="Pfam" id="PF00534">
    <property type="entry name" value="Glycos_transf_1"/>
    <property type="match status" value="1"/>
</dbReference>
<comment type="pathway">
    <text evidence="3 11">Glycan biosynthesis; glycogen biosynthesis.</text>
</comment>
<evidence type="ECO:0000259" key="13">
    <source>
        <dbReference type="Pfam" id="PF08323"/>
    </source>
</evidence>
<dbReference type="NCBIfam" id="TIGR02095">
    <property type="entry name" value="glgA"/>
    <property type="match status" value="1"/>
</dbReference>
<sequence length="492" mass="54428">MNIAMVSAECAPIAKAGGLGDVVHGLARALIALGQQVEVFMPDHDVLRRDLMGERHVVCRDLRVLFGQEWINCHVDRSEVDGIPCVLIDAAAPRRFFARGRIYGEPDDATRFAFFCRAVLTLMQASDRRPDLIHCHDWHTGLLPVLLAESDVAPALCHTPVCYSLHNVGYQGVVDPRLLSQVGLAPASLMTAERLRDPTHADAANLLKGGIVYADVVTTVSPRYAWEIQNTPQGMGLQDLLRIHEDKFGGLLNGLDERVWNPLSDPHLPASFDPEHLAGKAQARDALRARLGLGSGAKPILAIVSRLDEQKGVHLLEFAIRYAPRRGAQVALLGAALDPRIAARFERVQAASAGSADCRLVLAYDEELSHLIYGGADMILIPSLYEPCGLTQMIAMQYGTVPIARRVGGLADTIHDANFSDQPFTERNGYLFDDPTEDAVATALDRAFALWSRHPDYFRQLQRNGMRQERSWHRPAQRYLDIYRICSHSSPY</sequence>
<dbReference type="RefSeq" id="WP_200387569.1">
    <property type="nucleotide sequence ID" value="NZ_NRSD01000007.1"/>
</dbReference>
<dbReference type="Pfam" id="PF08323">
    <property type="entry name" value="Glyco_transf_5"/>
    <property type="match status" value="1"/>
</dbReference>
<reference evidence="14 15" key="1">
    <citation type="journal article" date="2020" name="Microorganisms">
        <title>Osmotic Adaptation and Compatible Solute Biosynthesis of Phototrophic Bacteria as Revealed from Genome Analyses.</title>
        <authorList>
            <person name="Imhoff J.F."/>
            <person name="Rahn T."/>
            <person name="Kunzel S."/>
            <person name="Keller A."/>
            <person name="Neulinger S.C."/>
        </authorList>
    </citation>
    <scope>NUCLEOTIDE SEQUENCE [LARGE SCALE GENOMIC DNA]</scope>
    <source>
        <strain evidence="14 15">DSM 21303</strain>
    </source>
</reference>
<dbReference type="Proteomes" id="UP001138802">
    <property type="component" value="Unassembled WGS sequence"/>
</dbReference>
<evidence type="ECO:0000313" key="15">
    <source>
        <dbReference type="Proteomes" id="UP001138802"/>
    </source>
</evidence>
<dbReference type="InterPro" id="IPR001296">
    <property type="entry name" value="Glyco_trans_1"/>
</dbReference>
<organism evidence="14 15">
    <name type="scientific">Thiocapsa imhoffii</name>
    <dbReference type="NCBI Taxonomy" id="382777"/>
    <lineage>
        <taxon>Bacteria</taxon>
        <taxon>Pseudomonadati</taxon>
        <taxon>Pseudomonadota</taxon>
        <taxon>Gammaproteobacteria</taxon>
        <taxon>Chromatiales</taxon>
        <taxon>Chromatiaceae</taxon>
        <taxon>Thiocapsa</taxon>
    </lineage>
</organism>
<evidence type="ECO:0000256" key="1">
    <source>
        <dbReference type="ARBA" id="ARBA00001478"/>
    </source>
</evidence>
<evidence type="ECO:0000256" key="7">
    <source>
        <dbReference type="ARBA" id="ARBA00022676"/>
    </source>
</evidence>
<dbReference type="EMBL" id="NRSD01000007">
    <property type="protein sequence ID" value="MBK1644761.1"/>
    <property type="molecule type" value="Genomic_DNA"/>
</dbReference>
<evidence type="ECO:0000256" key="3">
    <source>
        <dbReference type="ARBA" id="ARBA00004964"/>
    </source>
</evidence>